<protein>
    <submittedName>
        <fullName evidence="6">Homocysteine S-methyltransferase</fullName>
    </submittedName>
</protein>
<comment type="cofactor">
    <cofactor evidence="3">
        <name>Zn(2+)</name>
        <dbReference type="ChEBI" id="CHEBI:29105"/>
    </cofactor>
</comment>
<dbReference type="PANTHER" id="PTHR11103:SF18">
    <property type="entry name" value="SLR1189 PROTEIN"/>
    <property type="match status" value="1"/>
</dbReference>
<dbReference type="GO" id="GO:0008168">
    <property type="term" value="F:methyltransferase activity"/>
    <property type="evidence" value="ECO:0007669"/>
    <property type="project" value="UniProtKB-UniRule"/>
</dbReference>
<name>A0AA94HLD5_9MICO</name>
<proteinExistence type="predicted"/>
<dbReference type="InterPro" id="IPR003726">
    <property type="entry name" value="HCY_dom"/>
</dbReference>
<evidence type="ECO:0000256" key="1">
    <source>
        <dbReference type="ARBA" id="ARBA00022603"/>
    </source>
</evidence>
<dbReference type="PROSITE" id="PS50970">
    <property type="entry name" value="HCY"/>
    <property type="match status" value="1"/>
</dbReference>
<sequence>MSMETATRPAEHGWPTPTHPYVTDGGLETDLIFNHHVDLPHFAAYPLLRSERGRALLATYFAAYAALAHRFGTGLLLETPTWRANPDWGARLGDSRRQLYDANVHAVRELHQLRDAYDVDDVLVSGAIGPRHDAYAPTQPMDPGASQVYHEQQVGAFAEAGADLVTAFTLTDPGEAIGIARAAYFHGLPVVIGFTVETDGRMRDGTTLAQAIGTVDREAHVLHYMINCAHPEHVDGALEEGGAWRDRIGSVRYNASTQSHAELDAAEHLDAGDTALLRSGHDALRPLLPRLSVVGGCCGTDARHVAALWEERAPAQRVPA</sequence>
<organism evidence="6 7">
    <name type="scientific">Agrococcus baldri</name>
    <dbReference type="NCBI Taxonomy" id="153730"/>
    <lineage>
        <taxon>Bacteria</taxon>
        <taxon>Bacillati</taxon>
        <taxon>Actinomycetota</taxon>
        <taxon>Actinomycetes</taxon>
        <taxon>Micrococcales</taxon>
        <taxon>Microbacteriaceae</taxon>
        <taxon>Agrococcus</taxon>
    </lineage>
</organism>
<evidence type="ECO:0000256" key="4">
    <source>
        <dbReference type="SAM" id="MobiDB-lite"/>
    </source>
</evidence>
<dbReference type="Gene3D" id="3.20.20.330">
    <property type="entry name" value="Homocysteine-binding-like domain"/>
    <property type="match status" value="1"/>
</dbReference>
<dbReference type="SUPFAM" id="SSF82282">
    <property type="entry name" value="Homocysteine S-methyltransferase"/>
    <property type="match status" value="1"/>
</dbReference>
<dbReference type="GO" id="GO:0032259">
    <property type="term" value="P:methylation"/>
    <property type="evidence" value="ECO:0007669"/>
    <property type="project" value="UniProtKB-KW"/>
</dbReference>
<dbReference type="Proteomes" id="UP000198506">
    <property type="component" value="Unassembled WGS sequence"/>
</dbReference>
<keyword evidence="1 3" id="KW-0489">Methyltransferase</keyword>
<dbReference type="InterPro" id="IPR036589">
    <property type="entry name" value="HCY_dom_sf"/>
</dbReference>
<evidence type="ECO:0000313" key="6">
    <source>
        <dbReference type="EMBL" id="SFS07247.1"/>
    </source>
</evidence>
<dbReference type="GO" id="GO:0046872">
    <property type="term" value="F:metal ion binding"/>
    <property type="evidence" value="ECO:0007669"/>
    <property type="project" value="UniProtKB-KW"/>
</dbReference>
<feature type="domain" description="Hcy-binding" evidence="5">
    <location>
        <begin position="9"/>
        <end position="312"/>
    </location>
</feature>
<dbReference type="EMBL" id="FOZN01000002">
    <property type="protein sequence ID" value="SFS07247.1"/>
    <property type="molecule type" value="Genomic_DNA"/>
</dbReference>
<feature type="binding site" evidence="3">
    <location>
        <position position="297"/>
    </location>
    <ligand>
        <name>Zn(2+)</name>
        <dbReference type="ChEBI" id="CHEBI:29105"/>
    </ligand>
</feature>
<keyword evidence="2 3" id="KW-0808">Transferase</keyword>
<evidence type="ECO:0000256" key="3">
    <source>
        <dbReference type="PROSITE-ProRule" id="PRU00333"/>
    </source>
</evidence>
<dbReference type="PANTHER" id="PTHR11103">
    <property type="entry name" value="SLR1189 PROTEIN"/>
    <property type="match status" value="1"/>
</dbReference>
<keyword evidence="3" id="KW-0479">Metal-binding</keyword>
<reference evidence="6 7" key="1">
    <citation type="submission" date="2016-10" db="EMBL/GenBank/DDBJ databases">
        <authorList>
            <person name="Varghese N."/>
            <person name="Submissions S."/>
        </authorList>
    </citation>
    <scope>NUCLEOTIDE SEQUENCE [LARGE SCALE GENOMIC DNA]</scope>
    <source>
        <strain evidence="6 7">IAM 15147</strain>
    </source>
</reference>
<evidence type="ECO:0000259" key="5">
    <source>
        <dbReference type="PROSITE" id="PS50970"/>
    </source>
</evidence>
<evidence type="ECO:0000256" key="2">
    <source>
        <dbReference type="ARBA" id="ARBA00022679"/>
    </source>
</evidence>
<keyword evidence="3" id="KW-0862">Zinc</keyword>
<accession>A0AA94HLD5</accession>
<dbReference type="AlphaFoldDB" id="A0AA94HLD5"/>
<feature type="region of interest" description="Disordered" evidence="4">
    <location>
        <begin position="1"/>
        <end position="20"/>
    </location>
</feature>
<feature type="binding site" evidence="3">
    <location>
        <position position="228"/>
    </location>
    <ligand>
        <name>Zn(2+)</name>
        <dbReference type="ChEBI" id="CHEBI:29105"/>
    </ligand>
</feature>
<dbReference type="Pfam" id="PF02574">
    <property type="entry name" value="S-methyl_trans"/>
    <property type="match status" value="1"/>
</dbReference>
<keyword evidence="7" id="KW-1185">Reference proteome</keyword>
<gene>
    <name evidence="6" type="ORF">SAMN04487783_0931</name>
</gene>
<feature type="binding site" evidence="3">
    <location>
        <position position="298"/>
    </location>
    <ligand>
        <name>Zn(2+)</name>
        <dbReference type="ChEBI" id="CHEBI:29105"/>
    </ligand>
</feature>
<comment type="caution">
    <text evidence="6">The sequence shown here is derived from an EMBL/GenBank/DDBJ whole genome shotgun (WGS) entry which is preliminary data.</text>
</comment>
<evidence type="ECO:0000313" key="7">
    <source>
        <dbReference type="Proteomes" id="UP000198506"/>
    </source>
</evidence>